<proteinExistence type="predicted"/>
<dbReference type="Proteomes" id="UP000008909">
    <property type="component" value="Unassembled WGS sequence"/>
</dbReference>
<evidence type="ECO:0000313" key="2">
    <source>
        <dbReference type="Proteomes" id="UP000008909"/>
    </source>
</evidence>
<keyword evidence="2" id="KW-1185">Reference proteome</keyword>
<dbReference type="EMBL" id="DF142857">
    <property type="protein sequence ID" value="GAA47857.1"/>
    <property type="molecule type" value="Genomic_DNA"/>
</dbReference>
<sequence length="217" mass="24636">MAREPPKDRAFRLFSINASFHYPKARTQQSIMIQYLPNPGCQWCIQKVYEAPVCLRRALPVYAQSTVTSQRNPRRVKVENGPRFSGIAVGGILLVIARLGTINALGAIIVATKNIYIGVKCLDRHTHYVVHKSRSNSVVKTFKVFAALRRKLMMVRINCIPVRLQLHAGCDIALLRKWTLERTGTRHVKPTEHWVRNVSGGRPKLICHSHRLPEVMA</sequence>
<gene>
    <name evidence="1" type="ORF">CLF_100888</name>
</gene>
<reference evidence="1" key="1">
    <citation type="journal article" date="2011" name="Genome Biol.">
        <title>The draft genome of the carcinogenic human liver fluke Clonorchis sinensis.</title>
        <authorList>
            <person name="Wang X."/>
            <person name="Chen W."/>
            <person name="Huang Y."/>
            <person name="Sun J."/>
            <person name="Men J."/>
            <person name="Liu H."/>
            <person name="Luo F."/>
            <person name="Guo L."/>
            <person name="Lv X."/>
            <person name="Deng C."/>
            <person name="Zhou C."/>
            <person name="Fan Y."/>
            <person name="Li X."/>
            <person name="Huang L."/>
            <person name="Hu Y."/>
            <person name="Liang C."/>
            <person name="Hu X."/>
            <person name="Xu J."/>
            <person name="Yu X."/>
        </authorList>
    </citation>
    <scope>NUCLEOTIDE SEQUENCE [LARGE SCALE GENOMIC DNA]</scope>
    <source>
        <strain evidence="1">Henan</strain>
    </source>
</reference>
<dbReference type="AlphaFoldDB" id="G7Y4H1"/>
<name>G7Y4H1_CLOSI</name>
<evidence type="ECO:0000313" key="1">
    <source>
        <dbReference type="EMBL" id="GAA47857.1"/>
    </source>
</evidence>
<reference key="2">
    <citation type="submission" date="2011-10" db="EMBL/GenBank/DDBJ databases">
        <title>The genome and transcriptome sequence of Clonorchis sinensis provide insights into the carcinogenic liver fluke.</title>
        <authorList>
            <person name="Wang X."/>
            <person name="Huang Y."/>
            <person name="Chen W."/>
            <person name="Liu H."/>
            <person name="Guo L."/>
            <person name="Chen Y."/>
            <person name="Luo F."/>
            <person name="Zhou W."/>
            <person name="Sun J."/>
            <person name="Mao Q."/>
            <person name="Liang P."/>
            <person name="Zhou C."/>
            <person name="Tian Y."/>
            <person name="Men J."/>
            <person name="Lv X."/>
            <person name="Huang L."/>
            <person name="Zhou J."/>
            <person name="Hu Y."/>
            <person name="Li R."/>
            <person name="Zhang F."/>
            <person name="Lei H."/>
            <person name="Li X."/>
            <person name="Hu X."/>
            <person name="Liang C."/>
            <person name="Xu J."/>
            <person name="Wu Z."/>
            <person name="Yu X."/>
        </authorList>
    </citation>
    <scope>NUCLEOTIDE SEQUENCE</scope>
    <source>
        <strain>Henan</strain>
    </source>
</reference>
<accession>G7Y4H1</accession>
<protein>
    <submittedName>
        <fullName evidence="1">Gap-Pol polyprotein</fullName>
    </submittedName>
</protein>
<organism evidence="1 2">
    <name type="scientific">Clonorchis sinensis</name>
    <name type="common">Chinese liver fluke</name>
    <dbReference type="NCBI Taxonomy" id="79923"/>
    <lineage>
        <taxon>Eukaryota</taxon>
        <taxon>Metazoa</taxon>
        <taxon>Spiralia</taxon>
        <taxon>Lophotrochozoa</taxon>
        <taxon>Platyhelminthes</taxon>
        <taxon>Trematoda</taxon>
        <taxon>Digenea</taxon>
        <taxon>Opisthorchiida</taxon>
        <taxon>Opisthorchiata</taxon>
        <taxon>Opisthorchiidae</taxon>
        <taxon>Clonorchis</taxon>
    </lineage>
</organism>